<evidence type="ECO:0000313" key="1">
    <source>
        <dbReference type="EMBL" id="KAL1279298.1"/>
    </source>
</evidence>
<evidence type="ECO:0000313" key="2">
    <source>
        <dbReference type="Proteomes" id="UP001558613"/>
    </source>
</evidence>
<name>A0ABR3NQJ3_9TELE</name>
<protein>
    <recommendedName>
        <fullName evidence="3">Reverse transcriptase</fullName>
    </recommendedName>
</protein>
<accession>A0ABR3NQJ3</accession>
<gene>
    <name evidence="1" type="ORF">QQF64_025971</name>
</gene>
<sequence>MTLTESEDAIIQTAAPRVVAGRKWTPSEAVRSAKSALYLRDVVGQVQHRRAGFGLIPRTPPWHKATSAQKRQLVVEEIRRQEEGERYAKAVSMAKQGKWTNWEGLEKKKKKLSWRDIWQMDGARLSFIIRATYDLLPSPQNLKEWYGEDPACSLCKVLRDLASILEQRRTTINNLPQTLAGQVNLTKFVPAGQHQEHYTTPKDASILQSARDWKLEVDLDKKLVFPLEIVATTFQPDIVLWSPTTKLVYVVELTVPWEEGVEEAHERKKNKYFDLAAEASQISIFAGEVGCRGFVATSITRLLRKMGVKGYSLQQAIKSISSVAEKSSNWLWIKRKDPIWAIR</sequence>
<organism evidence="1 2">
    <name type="scientific">Cirrhinus molitorella</name>
    <name type="common">mud carp</name>
    <dbReference type="NCBI Taxonomy" id="172907"/>
    <lineage>
        <taxon>Eukaryota</taxon>
        <taxon>Metazoa</taxon>
        <taxon>Chordata</taxon>
        <taxon>Craniata</taxon>
        <taxon>Vertebrata</taxon>
        <taxon>Euteleostomi</taxon>
        <taxon>Actinopterygii</taxon>
        <taxon>Neopterygii</taxon>
        <taxon>Teleostei</taxon>
        <taxon>Ostariophysi</taxon>
        <taxon>Cypriniformes</taxon>
        <taxon>Cyprinidae</taxon>
        <taxon>Labeoninae</taxon>
        <taxon>Labeonini</taxon>
        <taxon>Cirrhinus</taxon>
    </lineage>
</organism>
<proteinExistence type="predicted"/>
<keyword evidence="2" id="KW-1185">Reference proteome</keyword>
<evidence type="ECO:0008006" key="3">
    <source>
        <dbReference type="Google" id="ProtNLM"/>
    </source>
</evidence>
<comment type="caution">
    <text evidence="1">The sequence shown here is derived from an EMBL/GenBank/DDBJ whole genome shotgun (WGS) entry which is preliminary data.</text>
</comment>
<dbReference type="Proteomes" id="UP001558613">
    <property type="component" value="Unassembled WGS sequence"/>
</dbReference>
<dbReference type="EMBL" id="JAYMGO010000003">
    <property type="protein sequence ID" value="KAL1279298.1"/>
    <property type="molecule type" value="Genomic_DNA"/>
</dbReference>
<reference evidence="1 2" key="1">
    <citation type="submission" date="2023-09" db="EMBL/GenBank/DDBJ databases">
        <authorList>
            <person name="Wang M."/>
        </authorList>
    </citation>
    <scope>NUCLEOTIDE SEQUENCE [LARGE SCALE GENOMIC DNA]</scope>
    <source>
        <strain evidence="1">GT-2023</strain>
        <tissue evidence="1">Liver</tissue>
    </source>
</reference>